<protein>
    <submittedName>
        <fullName evidence="2">Cation transporter</fullName>
    </submittedName>
</protein>
<dbReference type="Proteomes" id="UP001524478">
    <property type="component" value="Unassembled WGS sequence"/>
</dbReference>
<accession>A0ABT1SD68</accession>
<sequence length="73" mass="8142">MKKKFILEGLDCAHCASKMETAISKLDGVKETSVNFMTKKLIIDGEDEKISSIVQEAEKIIKDLEPDVVMKKA</sequence>
<dbReference type="CDD" id="cd00371">
    <property type="entry name" value="HMA"/>
    <property type="match status" value="1"/>
</dbReference>
<dbReference type="EMBL" id="JANGAC010000012">
    <property type="protein sequence ID" value="MCQ4924423.1"/>
    <property type="molecule type" value="Genomic_DNA"/>
</dbReference>
<dbReference type="PROSITE" id="PS50846">
    <property type="entry name" value="HMA_2"/>
    <property type="match status" value="1"/>
</dbReference>
<dbReference type="Pfam" id="PF00403">
    <property type="entry name" value="HMA"/>
    <property type="match status" value="1"/>
</dbReference>
<evidence type="ECO:0000259" key="1">
    <source>
        <dbReference type="PROSITE" id="PS50846"/>
    </source>
</evidence>
<reference evidence="2 3" key="1">
    <citation type="submission" date="2022-06" db="EMBL/GenBank/DDBJ databases">
        <title>Isolation of gut microbiota from human fecal samples.</title>
        <authorList>
            <person name="Pamer E.G."/>
            <person name="Barat B."/>
            <person name="Waligurski E."/>
            <person name="Medina S."/>
            <person name="Paddock L."/>
            <person name="Mostad J."/>
        </authorList>
    </citation>
    <scope>NUCLEOTIDE SEQUENCE [LARGE SCALE GENOMIC DNA]</scope>
    <source>
        <strain evidence="2 3">DFI.7.95</strain>
    </source>
</reference>
<evidence type="ECO:0000313" key="2">
    <source>
        <dbReference type="EMBL" id="MCQ4924423.1"/>
    </source>
</evidence>
<dbReference type="RefSeq" id="WP_216558242.1">
    <property type="nucleotide sequence ID" value="NZ_JAHLOH010000028.1"/>
</dbReference>
<proteinExistence type="predicted"/>
<keyword evidence="3" id="KW-1185">Reference proteome</keyword>
<name>A0ABT1SD68_9FIRM</name>
<gene>
    <name evidence="2" type="ORF">NE686_15075</name>
</gene>
<comment type="caution">
    <text evidence="2">The sequence shown here is derived from an EMBL/GenBank/DDBJ whole genome shotgun (WGS) entry which is preliminary data.</text>
</comment>
<evidence type="ECO:0000313" key="3">
    <source>
        <dbReference type="Proteomes" id="UP001524478"/>
    </source>
</evidence>
<organism evidence="2 3">
    <name type="scientific">Tissierella carlieri</name>
    <dbReference type="NCBI Taxonomy" id="689904"/>
    <lineage>
        <taxon>Bacteria</taxon>
        <taxon>Bacillati</taxon>
        <taxon>Bacillota</taxon>
        <taxon>Tissierellia</taxon>
        <taxon>Tissierellales</taxon>
        <taxon>Tissierellaceae</taxon>
        <taxon>Tissierella</taxon>
    </lineage>
</organism>
<dbReference type="InterPro" id="IPR006121">
    <property type="entry name" value="HMA_dom"/>
</dbReference>
<feature type="domain" description="HMA" evidence="1">
    <location>
        <begin position="1"/>
        <end position="69"/>
    </location>
</feature>